<gene>
    <name evidence="1" type="ORF">GCM10007877_35470</name>
</gene>
<dbReference type="AlphaFoldDB" id="A0AA37WNR8"/>
<keyword evidence="2" id="KW-1185">Reference proteome</keyword>
<evidence type="ECO:0000313" key="2">
    <source>
        <dbReference type="Proteomes" id="UP001156870"/>
    </source>
</evidence>
<comment type="caution">
    <text evidence="1">The sequence shown here is derived from an EMBL/GenBank/DDBJ whole genome shotgun (WGS) entry which is preliminary data.</text>
</comment>
<organism evidence="1 2">
    <name type="scientific">Marinibactrum halimedae</name>
    <dbReference type="NCBI Taxonomy" id="1444977"/>
    <lineage>
        <taxon>Bacteria</taxon>
        <taxon>Pseudomonadati</taxon>
        <taxon>Pseudomonadota</taxon>
        <taxon>Gammaproteobacteria</taxon>
        <taxon>Cellvibrionales</taxon>
        <taxon>Cellvibrionaceae</taxon>
        <taxon>Marinibactrum</taxon>
    </lineage>
</organism>
<dbReference type="RefSeq" id="WP_232595197.1">
    <property type="nucleotide sequence ID" value="NZ_BSPD01000091.1"/>
</dbReference>
<proteinExistence type="predicted"/>
<reference evidence="1 2" key="1">
    <citation type="journal article" date="2014" name="Int. J. Syst. Evol. Microbiol.">
        <title>Complete genome sequence of Corynebacterium casei LMG S-19264T (=DSM 44701T), isolated from a smear-ripened cheese.</title>
        <authorList>
            <consortium name="US DOE Joint Genome Institute (JGI-PGF)"/>
            <person name="Walter F."/>
            <person name="Albersmeier A."/>
            <person name="Kalinowski J."/>
            <person name="Ruckert C."/>
        </authorList>
    </citation>
    <scope>NUCLEOTIDE SEQUENCE [LARGE SCALE GENOMIC DNA]</scope>
    <source>
        <strain evidence="1 2">NBRC 110095</strain>
    </source>
</reference>
<sequence>MAVKNIQIPPKKGQNKPLVICEFEEKEAPTTTGHFIAGEAELKKVADKMAKSLTKNKMS</sequence>
<accession>A0AA37WNR8</accession>
<dbReference type="EMBL" id="BSPD01000091">
    <property type="protein sequence ID" value="GLS27828.1"/>
    <property type="molecule type" value="Genomic_DNA"/>
</dbReference>
<evidence type="ECO:0000313" key="1">
    <source>
        <dbReference type="EMBL" id="GLS27828.1"/>
    </source>
</evidence>
<protein>
    <submittedName>
        <fullName evidence="1">Uncharacterized protein</fullName>
    </submittedName>
</protein>
<name>A0AA37WNR8_9GAMM</name>
<dbReference type="Proteomes" id="UP001156870">
    <property type="component" value="Unassembled WGS sequence"/>
</dbReference>